<proteinExistence type="predicted"/>
<dbReference type="AlphaFoldDB" id="A0A8J3ZZ04"/>
<protein>
    <submittedName>
        <fullName evidence="1">Uncharacterized protein</fullName>
    </submittedName>
</protein>
<dbReference type="EMBL" id="BOPH01000085">
    <property type="protein sequence ID" value="GIJ71085.1"/>
    <property type="molecule type" value="Genomic_DNA"/>
</dbReference>
<organism evidence="1 2">
    <name type="scientific">Virgisporangium ochraceum</name>
    <dbReference type="NCBI Taxonomy" id="65505"/>
    <lineage>
        <taxon>Bacteria</taxon>
        <taxon>Bacillati</taxon>
        <taxon>Actinomycetota</taxon>
        <taxon>Actinomycetes</taxon>
        <taxon>Micromonosporales</taxon>
        <taxon>Micromonosporaceae</taxon>
        <taxon>Virgisporangium</taxon>
    </lineage>
</organism>
<name>A0A8J3ZZ04_9ACTN</name>
<gene>
    <name evidence="1" type="ORF">Voc01_060020</name>
</gene>
<dbReference type="Proteomes" id="UP000635606">
    <property type="component" value="Unassembled WGS sequence"/>
</dbReference>
<evidence type="ECO:0000313" key="2">
    <source>
        <dbReference type="Proteomes" id="UP000635606"/>
    </source>
</evidence>
<reference evidence="1" key="1">
    <citation type="submission" date="2021-01" db="EMBL/GenBank/DDBJ databases">
        <title>Whole genome shotgun sequence of Virgisporangium ochraceum NBRC 16418.</title>
        <authorList>
            <person name="Komaki H."/>
            <person name="Tamura T."/>
        </authorList>
    </citation>
    <scope>NUCLEOTIDE SEQUENCE</scope>
    <source>
        <strain evidence="1">NBRC 16418</strain>
    </source>
</reference>
<keyword evidence="2" id="KW-1185">Reference proteome</keyword>
<sequence>MADLYELVLALDLGSGLGADELAELRWHVGRGERPERLVLGTDAYLETFPLGDPEDPGCEWETAEPAAAFAVTGAASRIGGALVAALVPRDQPAGWALTVRQELHPDQFYELRTMLGWLGRWAARDGYAGHLRFHESHDVTPLVVHNGQITPPADVVDHTPLWQGG</sequence>
<comment type="caution">
    <text evidence="1">The sequence shown here is derived from an EMBL/GenBank/DDBJ whole genome shotgun (WGS) entry which is preliminary data.</text>
</comment>
<accession>A0A8J3ZZ04</accession>
<evidence type="ECO:0000313" key="1">
    <source>
        <dbReference type="EMBL" id="GIJ71085.1"/>
    </source>
</evidence>
<dbReference type="RefSeq" id="WP_203930978.1">
    <property type="nucleotide sequence ID" value="NZ_BOPH01000085.1"/>
</dbReference>